<evidence type="ECO:0000313" key="7">
    <source>
        <dbReference type="Proteomes" id="UP000247536"/>
    </source>
</evidence>
<keyword evidence="7" id="KW-1185">Reference proteome</keyword>
<name>A0ABX5NPE2_9HYPH</name>
<proteinExistence type="predicted"/>
<dbReference type="SMART" id="SM00345">
    <property type="entry name" value="HTH_GNTR"/>
    <property type="match status" value="1"/>
</dbReference>
<evidence type="ECO:0000259" key="5">
    <source>
        <dbReference type="PROSITE" id="PS50949"/>
    </source>
</evidence>
<dbReference type="InterPro" id="IPR036388">
    <property type="entry name" value="WH-like_DNA-bd_sf"/>
</dbReference>
<keyword evidence="2" id="KW-0238">DNA-binding</keyword>
<evidence type="ECO:0000256" key="3">
    <source>
        <dbReference type="ARBA" id="ARBA00023163"/>
    </source>
</evidence>
<dbReference type="InterPro" id="IPR000524">
    <property type="entry name" value="Tscrpt_reg_HTH_GntR"/>
</dbReference>
<dbReference type="Pfam" id="PF00392">
    <property type="entry name" value="GntR"/>
    <property type="match status" value="1"/>
</dbReference>
<dbReference type="InterPro" id="IPR008920">
    <property type="entry name" value="TF_FadR/GntR_C"/>
</dbReference>
<accession>A0ABX5NPE2</accession>
<feature type="region of interest" description="Disordered" evidence="4">
    <location>
        <begin position="1"/>
        <end position="32"/>
    </location>
</feature>
<dbReference type="Proteomes" id="UP000247536">
    <property type="component" value="Unassembled WGS sequence"/>
</dbReference>
<dbReference type="Gene3D" id="1.10.10.10">
    <property type="entry name" value="Winged helix-like DNA-binding domain superfamily/Winged helix DNA-binding domain"/>
    <property type="match status" value="1"/>
</dbReference>
<dbReference type="Pfam" id="PF07729">
    <property type="entry name" value="FCD"/>
    <property type="match status" value="1"/>
</dbReference>
<feature type="compositionally biased region" description="Basic and acidic residues" evidence="4">
    <location>
        <begin position="10"/>
        <end position="32"/>
    </location>
</feature>
<dbReference type="Gene3D" id="1.20.120.530">
    <property type="entry name" value="GntR ligand-binding domain-like"/>
    <property type="match status" value="1"/>
</dbReference>
<dbReference type="PROSITE" id="PS50949">
    <property type="entry name" value="HTH_GNTR"/>
    <property type="match status" value="1"/>
</dbReference>
<evidence type="ECO:0000256" key="4">
    <source>
        <dbReference type="SAM" id="MobiDB-lite"/>
    </source>
</evidence>
<evidence type="ECO:0000313" key="6">
    <source>
        <dbReference type="EMBL" id="PYB72393.1"/>
    </source>
</evidence>
<keyword evidence="3" id="KW-0804">Transcription</keyword>
<keyword evidence="1" id="KW-0805">Transcription regulation</keyword>
<dbReference type="SUPFAM" id="SSF46785">
    <property type="entry name" value="Winged helix' DNA-binding domain"/>
    <property type="match status" value="1"/>
</dbReference>
<comment type="caution">
    <text evidence="6">The sequence shown here is derived from an EMBL/GenBank/DDBJ whole genome shotgun (WGS) entry which is preliminary data.</text>
</comment>
<sequence>MVEGEDQVDAVDRSTLRKAGNMKDKQRATEAGKETIADQIYNSIRKDLMECRWPAGHTLKIRNLAAEFGVSAMPVRLALKRLGSEGALAIEENRSARVPVISQRRFSEFYEVTVRLERLALEKTSQRITPQQLGVLFAQADAIRQEIDQGRTAGYAQRFNAMLMELYRIGGSSALIEMIEYAWVHVAPPANAIFESPAFVSKIHIHLIEILEALRRKDHVAAETALAAALSYAERAMNLLMDMERSSSSLRGQKHRTRKGSDLAGTIITIA</sequence>
<organism evidence="6 7">
    <name type="scientific">Rhizobium wuzhouense</name>
    <dbReference type="NCBI Taxonomy" id="1986026"/>
    <lineage>
        <taxon>Bacteria</taxon>
        <taxon>Pseudomonadati</taxon>
        <taxon>Pseudomonadota</taxon>
        <taxon>Alphaproteobacteria</taxon>
        <taxon>Hyphomicrobiales</taxon>
        <taxon>Rhizobiaceae</taxon>
        <taxon>Rhizobium/Agrobacterium group</taxon>
        <taxon>Rhizobium</taxon>
    </lineage>
</organism>
<dbReference type="SUPFAM" id="SSF48008">
    <property type="entry name" value="GntR ligand-binding domain-like"/>
    <property type="match status" value="1"/>
</dbReference>
<dbReference type="PANTHER" id="PTHR43537:SF39">
    <property type="entry name" value="HTH-TYPE TRANSCRIPTIONAL REGULATOR MCBR"/>
    <property type="match status" value="1"/>
</dbReference>
<protein>
    <recommendedName>
        <fullName evidence="5">HTH gntR-type domain-containing protein</fullName>
    </recommendedName>
</protein>
<dbReference type="InterPro" id="IPR011711">
    <property type="entry name" value="GntR_C"/>
</dbReference>
<evidence type="ECO:0000256" key="1">
    <source>
        <dbReference type="ARBA" id="ARBA00023015"/>
    </source>
</evidence>
<dbReference type="PANTHER" id="PTHR43537">
    <property type="entry name" value="TRANSCRIPTIONAL REGULATOR, GNTR FAMILY"/>
    <property type="match status" value="1"/>
</dbReference>
<dbReference type="EMBL" id="QJRY01000005">
    <property type="protein sequence ID" value="PYB72393.1"/>
    <property type="molecule type" value="Genomic_DNA"/>
</dbReference>
<feature type="domain" description="HTH gntR-type" evidence="5">
    <location>
        <begin position="34"/>
        <end position="101"/>
    </location>
</feature>
<gene>
    <name evidence="6" type="ORF">DMY87_14760</name>
</gene>
<evidence type="ECO:0000256" key="2">
    <source>
        <dbReference type="ARBA" id="ARBA00023125"/>
    </source>
</evidence>
<dbReference type="InterPro" id="IPR036390">
    <property type="entry name" value="WH_DNA-bd_sf"/>
</dbReference>
<reference evidence="6 7" key="1">
    <citation type="submission" date="2018-06" db="EMBL/GenBank/DDBJ databases">
        <title>Rhizobium wuzhouense sp. nov., isolated from roots of Oryza officinalis.</title>
        <authorList>
            <person name="Yuan T."/>
        </authorList>
    </citation>
    <scope>NUCLEOTIDE SEQUENCE [LARGE SCALE GENOMIC DNA]</scope>
    <source>
        <strain evidence="6 7">W44</strain>
    </source>
</reference>
<dbReference type="SMART" id="SM00895">
    <property type="entry name" value="FCD"/>
    <property type="match status" value="1"/>
</dbReference>